<feature type="compositionally biased region" description="Polar residues" evidence="1">
    <location>
        <begin position="155"/>
        <end position="172"/>
    </location>
</feature>
<protein>
    <submittedName>
        <fullName evidence="2">Uncharacterized protein</fullName>
    </submittedName>
</protein>
<evidence type="ECO:0000313" key="2">
    <source>
        <dbReference type="EMBL" id="KAF3956790.1"/>
    </source>
</evidence>
<evidence type="ECO:0000313" key="3">
    <source>
        <dbReference type="Proteomes" id="UP000737018"/>
    </source>
</evidence>
<feature type="compositionally biased region" description="Low complexity" evidence="1">
    <location>
        <begin position="141"/>
        <end position="154"/>
    </location>
</feature>
<dbReference type="Proteomes" id="UP000737018">
    <property type="component" value="Unassembled WGS sequence"/>
</dbReference>
<name>A0A8J4QP39_9ROSI</name>
<gene>
    <name evidence="2" type="ORF">CMV_018128</name>
</gene>
<organism evidence="2 3">
    <name type="scientific">Castanea mollissima</name>
    <name type="common">Chinese chestnut</name>
    <dbReference type="NCBI Taxonomy" id="60419"/>
    <lineage>
        <taxon>Eukaryota</taxon>
        <taxon>Viridiplantae</taxon>
        <taxon>Streptophyta</taxon>
        <taxon>Embryophyta</taxon>
        <taxon>Tracheophyta</taxon>
        <taxon>Spermatophyta</taxon>
        <taxon>Magnoliopsida</taxon>
        <taxon>eudicotyledons</taxon>
        <taxon>Gunneridae</taxon>
        <taxon>Pentapetalae</taxon>
        <taxon>rosids</taxon>
        <taxon>fabids</taxon>
        <taxon>Fagales</taxon>
        <taxon>Fagaceae</taxon>
        <taxon>Castanea</taxon>
    </lineage>
</organism>
<feature type="region of interest" description="Disordered" evidence="1">
    <location>
        <begin position="117"/>
        <end position="180"/>
    </location>
</feature>
<feature type="compositionally biased region" description="Basic residues" evidence="1">
    <location>
        <begin position="126"/>
        <end position="140"/>
    </location>
</feature>
<reference evidence="2" key="1">
    <citation type="submission" date="2020-03" db="EMBL/GenBank/DDBJ databases">
        <title>Castanea mollissima Vanexum genome sequencing.</title>
        <authorList>
            <person name="Staton M."/>
        </authorList>
    </citation>
    <scope>NUCLEOTIDE SEQUENCE</scope>
    <source>
        <tissue evidence="2">Leaf</tissue>
    </source>
</reference>
<keyword evidence="3" id="KW-1185">Reference proteome</keyword>
<sequence length="180" mass="19600">MNFRSDHHRWWRRWLEEEPRRLGHENFSPNCGVAHLVSVQTVGCFAWSFGAAASSKLPRRSWVREIWVRGTSLWFFDLGLETVTMASSGIRALRGCRALLAPAKSSASAAAAEVIKTTTTTTSKQPKPKPKATAKPKSPKTAKATPSTSTSTSTNRAQKSVRSTEGESNLSATPDLPGCS</sequence>
<proteinExistence type="predicted"/>
<dbReference type="EMBL" id="JRKL02002991">
    <property type="protein sequence ID" value="KAF3956790.1"/>
    <property type="molecule type" value="Genomic_DNA"/>
</dbReference>
<comment type="caution">
    <text evidence="2">The sequence shown here is derived from an EMBL/GenBank/DDBJ whole genome shotgun (WGS) entry which is preliminary data.</text>
</comment>
<evidence type="ECO:0000256" key="1">
    <source>
        <dbReference type="SAM" id="MobiDB-lite"/>
    </source>
</evidence>
<accession>A0A8J4QP39</accession>
<dbReference type="AlphaFoldDB" id="A0A8J4QP39"/>